<feature type="region of interest" description="Disordered" evidence="5">
    <location>
        <begin position="24"/>
        <end position="53"/>
    </location>
</feature>
<feature type="compositionally biased region" description="Low complexity" evidence="5">
    <location>
        <begin position="34"/>
        <end position="53"/>
    </location>
</feature>
<dbReference type="PANTHER" id="PTHR47424">
    <property type="entry name" value="REGULATORY PROTEIN GAL4"/>
    <property type="match status" value="1"/>
</dbReference>
<evidence type="ECO:0000313" key="8">
    <source>
        <dbReference type="Proteomes" id="UP001586593"/>
    </source>
</evidence>
<gene>
    <name evidence="7" type="ORF">VTK73DRAFT_9600</name>
</gene>
<feature type="region of interest" description="Disordered" evidence="5">
    <location>
        <begin position="664"/>
        <end position="685"/>
    </location>
</feature>
<comment type="caution">
    <text evidence="7">The sequence shown here is derived from an EMBL/GenBank/DDBJ whole genome shotgun (WGS) entry which is preliminary data.</text>
</comment>
<keyword evidence="3" id="KW-0804">Transcription</keyword>
<feature type="compositionally biased region" description="Polar residues" evidence="5">
    <location>
        <begin position="215"/>
        <end position="226"/>
    </location>
</feature>
<proteinExistence type="predicted"/>
<dbReference type="Proteomes" id="UP001586593">
    <property type="component" value="Unassembled WGS sequence"/>
</dbReference>
<evidence type="ECO:0000256" key="1">
    <source>
        <dbReference type="ARBA" id="ARBA00022723"/>
    </source>
</evidence>
<evidence type="ECO:0000256" key="2">
    <source>
        <dbReference type="ARBA" id="ARBA00023015"/>
    </source>
</evidence>
<protein>
    <recommendedName>
        <fullName evidence="6">Xylanolytic transcriptional activator regulatory domain-containing protein</fullName>
    </recommendedName>
</protein>
<feature type="region of interest" description="Disordered" evidence="5">
    <location>
        <begin position="114"/>
        <end position="146"/>
    </location>
</feature>
<keyword evidence="8" id="KW-1185">Reference proteome</keyword>
<name>A0ABR3W1M1_9PEZI</name>
<dbReference type="SMART" id="SM00906">
    <property type="entry name" value="Fungal_trans"/>
    <property type="match status" value="1"/>
</dbReference>
<keyword evidence="2" id="KW-0805">Transcription regulation</keyword>
<dbReference type="PANTHER" id="PTHR47424:SF6">
    <property type="entry name" value="PROLINE UTILIZATION TRANS-ACTIVATOR"/>
    <property type="match status" value="1"/>
</dbReference>
<dbReference type="Pfam" id="PF04082">
    <property type="entry name" value="Fungal_trans"/>
    <property type="match status" value="1"/>
</dbReference>
<accession>A0ABR3W1M1</accession>
<reference evidence="7 8" key="1">
    <citation type="journal article" date="2024" name="Commun. Biol.">
        <title>Comparative genomic analysis of thermophilic fungi reveals convergent evolutionary adaptations and gene losses.</title>
        <authorList>
            <person name="Steindorff A.S."/>
            <person name="Aguilar-Pontes M.V."/>
            <person name="Robinson A.J."/>
            <person name="Andreopoulos B."/>
            <person name="LaButti K."/>
            <person name="Kuo A."/>
            <person name="Mondo S."/>
            <person name="Riley R."/>
            <person name="Otillar R."/>
            <person name="Haridas S."/>
            <person name="Lipzen A."/>
            <person name="Grimwood J."/>
            <person name="Schmutz J."/>
            <person name="Clum A."/>
            <person name="Reid I.D."/>
            <person name="Moisan M.C."/>
            <person name="Butler G."/>
            <person name="Nguyen T.T.M."/>
            <person name="Dewar K."/>
            <person name="Conant G."/>
            <person name="Drula E."/>
            <person name="Henrissat B."/>
            <person name="Hansel C."/>
            <person name="Singer S."/>
            <person name="Hutchinson M.I."/>
            <person name="de Vries R.P."/>
            <person name="Natvig D.O."/>
            <person name="Powell A.J."/>
            <person name="Tsang A."/>
            <person name="Grigoriev I.V."/>
        </authorList>
    </citation>
    <scope>NUCLEOTIDE SEQUENCE [LARGE SCALE GENOMIC DNA]</scope>
    <source>
        <strain evidence="7 8">ATCC 24622</strain>
    </source>
</reference>
<dbReference type="SUPFAM" id="SSF57701">
    <property type="entry name" value="Zn2/Cys6 DNA-binding domain"/>
    <property type="match status" value="1"/>
</dbReference>
<dbReference type="Gene3D" id="4.10.240.10">
    <property type="entry name" value="Zn(2)-C6 fungal-type DNA-binding domain"/>
    <property type="match status" value="1"/>
</dbReference>
<feature type="domain" description="Xylanolytic transcriptional activator regulatory" evidence="6">
    <location>
        <begin position="452"/>
        <end position="546"/>
    </location>
</feature>
<feature type="region of interest" description="Disordered" evidence="5">
    <location>
        <begin position="475"/>
        <end position="497"/>
    </location>
</feature>
<dbReference type="InterPro" id="IPR051127">
    <property type="entry name" value="Fungal_SecMet_Regulators"/>
</dbReference>
<keyword evidence="1" id="KW-0479">Metal-binding</keyword>
<dbReference type="InterPro" id="IPR007219">
    <property type="entry name" value="XnlR_reg_dom"/>
</dbReference>
<sequence>MPLRRVPPERRKRTEISCDRCKTRKQKCLRPPVGASGSTAAGDSSGSPPASTSLAACRYCETHGLECTVTQVRKPRLYRVASVAASSPDGTSSAPSHLATIGEQERGAVEWAFDATAQDPKRRTYPGTPTPRESAPRQPVDPVPTLKDQQGQIQYIGPGSSYLYQIKIRTFLFAQGARASSNPNNDGQFLLFGRNPSENLCPPVTAAEVTASPVATPSQGACSESLSPRVVPESTTSLSSACSARGGSAHAETAPKSPNPPSTSGTVPPPRSTHVQQHVPDHVQHLSRGAVAPSGAPDTDSILPPSATAASVIDTLVTVYFDDVHPDFPVLHEATFREEYERFYAAPPNTVAADPTWICILYSVLILARRKVRPDLLLSGHSESEQGHDNTSSLSATDILAGGKVGQEVENAWWRKVQALLPAVLFTSSVPALQALMLASLHLHSTLHRDGCWTLTGAAVRIAFAIGLHREDGQQQALHSHHAMPGGGGRPRPQPPRYTPLARELRKRLWWTLRSWELMLASSLDRPSAVDPTVCSTGLPNEAILCGGDHVVMAWGNRLVDLLSQTAKVVSALGLVPSSSSAGGSSIGGEGGVVSPDCPAAPLLAELADWKRELPPHLRMEAVDGLPPGWQRPVLLMHIQYFHIISVLSRDALLALVSRRFDGGAESEQDPHHQSTSPLLEDVPDRRPRLSNLCIDAGRNSAQLLIKLDALGRFDPVLWFDMYHLYSTSLILVVSIISGLTDPAAPATTPPSSSSSSSFPVSVPTLLDLLGTCAKVSLRHRENPMIPGTNARFSVVVTDMYSMACHFVDRRKNEDRNRRGSISPAGTRVGEQLKRVTQGPGRPSQPVKKTFAAAARGDVGVFGTQHGRESALLGDISASRPPASRLAVADPEPQGSWFSTYDPTLGHHQNQGLQLGPGSDVLPAESRSHFFSDLAWIGQEPSPPSMPQPPSTFTLHTMGGGGGPGSWSLGLGPGFGEGPWTWEEGHLGDIASFLTNSPGFGMPGD</sequence>
<evidence type="ECO:0000313" key="7">
    <source>
        <dbReference type="EMBL" id="KAL1850748.1"/>
    </source>
</evidence>
<feature type="compositionally biased region" description="Basic and acidic residues" evidence="5">
    <location>
        <begin position="664"/>
        <end position="673"/>
    </location>
</feature>
<feature type="region of interest" description="Disordered" evidence="5">
    <location>
        <begin position="215"/>
        <end position="277"/>
    </location>
</feature>
<keyword evidence="4" id="KW-0539">Nucleus</keyword>
<dbReference type="EMBL" id="JAZHXJ010000813">
    <property type="protein sequence ID" value="KAL1850748.1"/>
    <property type="molecule type" value="Genomic_DNA"/>
</dbReference>
<feature type="compositionally biased region" description="Pro residues" evidence="5">
    <location>
        <begin position="257"/>
        <end position="271"/>
    </location>
</feature>
<dbReference type="CDD" id="cd00067">
    <property type="entry name" value="GAL4"/>
    <property type="match status" value="1"/>
</dbReference>
<evidence type="ECO:0000256" key="4">
    <source>
        <dbReference type="ARBA" id="ARBA00023242"/>
    </source>
</evidence>
<dbReference type="InterPro" id="IPR036864">
    <property type="entry name" value="Zn2-C6_fun-type_DNA-bd_sf"/>
</dbReference>
<dbReference type="InterPro" id="IPR001138">
    <property type="entry name" value="Zn2Cys6_DnaBD"/>
</dbReference>
<organism evidence="7 8">
    <name type="scientific">Phialemonium thermophilum</name>
    <dbReference type="NCBI Taxonomy" id="223376"/>
    <lineage>
        <taxon>Eukaryota</taxon>
        <taxon>Fungi</taxon>
        <taxon>Dikarya</taxon>
        <taxon>Ascomycota</taxon>
        <taxon>Pezizomycotina</taxon>
        <taxon>Sordariomycetes</taxon>
        <taxon>Sordariomycetidae</taxon>
        <taxon>Cephalothecales</taxon>
        <taxon>Cephalothecaceae</taxon>
        <taxon>Phialemonium</taxon>
    </lineage>
</organism>
<evidence type="ECO:0000256" key="5">
    <source>
        <dbReference type="SAM" id="MobiDB-lite"/>
    </source>
</evidence>
<evidence type="ECO:0000259" key="6">
    <source>
        <dbReference type="SMART" id="SM00906"/>
    </source>
</evidence>
<feature type="compositionally biased region" description="Polar residues" evidence="5">
    <location>
        <begin position="233"/>
        <end position="242"/>
    </location>
</feature>
<evidence type="ECO:0000256" key="3">
    <source>
        <dbReference type="ARBA" id="ARBA00023163"/>
    </source>
</evidence>
<dbReference type="CDD" id="cd12148">
    <property type="entry name" value="fungal_TF_MHR"/>
    <property type="match status" value="1"/>
</dbReference>